<dbReference type="Proteomes" id="UP000216188">
    <property type="component" value="Unassembled WGS sequence"/>
</dbReference>
<proteinExistence type="predicted"/>
<sequence>MRILFDLQALQTESRFRGIGRYAKSLIDSLVRTSGNHQMIFVISDLFPETVEPLKAYFEELDAGELVLFSGVAGVRAMEIETVPNRLVQERIYSTFIADLKPDVLLILSPFEGYVDDAIRPVNLEGFLVGGLIHDLIPLVQKNIYLDPNPRYSNFYMDTLLGVKNFDFFLTNSDNTKQELLQHCHLNPDVVINIDGAPEPFFEFDDDKDEIHEIIDGKYILYSGGGDPRKNLPRLISAYSKLPIDVQREYKIVFAGRLSPGEQHVLVEQCSRNGLSEEQAIFTGYVSDRALRQLYSHCSLFIFPSYHEGLGLPVLEAMKCGAPVIVANAAALPALVDFDGALFDPFDVLSICDKIKEALTNEELRRALIENAITRCSIYTWERSAGLALGALNSLTDVKDVNFEEYSILRDNRYAALIEFIGQKIADDPDLEKSHLLQWSQQIANNQTTARRVVRSSWPIAESSNWRLEGPFDSTYSLALVNREIARALEVNGNRVSLHSTEGLGDFEPNAQFLRKHPDLKQLYDRSKTYNVFANDVQSRNIYPPRVSDMRGKINMLHNYAWEESGFPSQWVDQFNDYLDGIACVSNHVRSLLISNGVALPLSVTGNGVDHWEKVVSDKEISFEGREFKFLHVSSCFPRKGIDLLLEAFGFAFSIKDNVSLIIKTFPNPHNDVRAQLNRHRSRNPLYPHVIILEEDLQESQLKALYEACDVLVCPSFAEGFGLPLAEAMLSGVPVITTAWGGQMDFCSTETAWLLDYDFKLAKSHIDLPDSVWAVPKTCAIVNAMKEAYASSAEERSLKAELGKALLLKRFRWQHVAHRLSQSIKDLGLAQKKNEPRVGWVTTWDTKCGIATYSEHLLEYWPGQVSIFARKDGQRIRNDGRDVQFTWRDDNQDNLGETQTSIDDHNIDVIVIQFNYGFFNFKSFSNFIERNHFLGRKIIVVLHSTTDPVQTPEKKLENLVPALKLCDRLLVHGCSDLNRLKTYGLVENVAIFPHGILDFEGSANSAYNRTDKDAFTVATYGFFLPHKGLIETIQAFDLLREKGANVKLNMLNAQFPAPISASLIREAQSMIRGKLDDVVSLTTDFLSDRESLEQLSAADLILYPYQNTAESASGAVRYGLAVNKPVAVSPAPIFDDVNDVVFQLPGTNPEAIANGVIALRESIRTGDDLFLKKSACASRWCDSHRYSYVSKRLYNIVRGLWING</sequence>
<dbReference type="Gene3D" id="3.40.50.2000">
    <property type="entry name" value="Glycogen Phosphorylase B"/>
    <property type="match status" value="3"/>
</dbReference>
<accession>A0A256G451</accession>
<comment type="caution">
    <text evidence="2">The sequence shown here is derived from an EMBL/GenBank/DDBJ whole genome shotgun (WGS) entry which is preliminary data.</text>
</comment>
<name>A0A256G451_9HYPH</name>
<keyword evidence="3" id="KW-1185">Reference proteome</keyword>
<dbReference type="EMBL" id="NNRM01000046">
    <property type="protein sequence ID" value="OYR21862.1"/>
    <property type="molecule type" value="Genomic_DNA"/>
</dbReference>
<protein>
    <submittedName>
        <fullName evidence="2">Glycosyl transferases group 1 family protein</fullName>
    </submittedName>
</protein>
<dbReference type="Pfam" id="PF00534">
    <property type="entry name" value="Glycos_transf_1"/>
    <property type="match status" value="2"/>
</dbReference>
<dbReference type="PANTHER" id="PTHR46656:SF3">
    <property type="entry name" value="PUTATIVE-RELATED"/>
    <property type="match status" value="1"/>
</dbReference>
<feature type="domain" description="Glycosyl transferase family 1" evidence="1">
    <location>
        <begin position="215"/>
        <end position="373"/>
    </location>
</feature>
<dbReference type="InterPro" id="IPR001296">
    <property type="entry name" value="Glyco_trans_1"/>
</dbReference>
<reference evidence="2 3" key="1">
    <citation type="submission" date="2017-07" db="EMBL/GenBank/DDBJ databases">
        <title>Phylogenetic study on the rhizospheric bacterium Ochrobactrum sp. A44.</title>
        <authorList>
            <person name="Krzyzanowska D.M."/>
            <person name="Ossowicki A."/>
            <person name="Rajewska M."/>
            <person name="Maciag T."/>
            <person name="Kaczynski Z."/>
            <person name="Czerwicka M."/>
            <person name="Jafra S."/>
        </authorList>
    </citation>
    <scope>NUCLEOTIDE SEQUENCE [LARGE SCALE GENOMIC DNA]</scope>
    <source>
        <strain evidence="2 3">CCUG 30717</strain>
    </source>
</reference>
<keyword evidence="2" id="KW-0808">Transferase</keyword>
<feature type="domain" description="Glycosyl transferase family 1" evidence="1">
    <location>
        <begin position="620"/>
        <end position="746"/>
    </location>
</feature>
<dbReference type="GO" id="GO:0016757">
    <property type="term" value="F:glycosyltransferase activity"/>
    <property type="evidence" value="ECO:0007669"/>
    <property type="project" value="InterPro"/>
</dbReference>
<dbReference type="PANTHER" id="PTHR46656">
    <property type="entry name" value="PUTATIVE-RELATED"/>
    <property type="match status" value="1"/>
</dbReference>
<dbReference type="AlphaFoldDB" id="A0A256G451"/>
<evidence type="ECO:0000313" key="3">
    <source>
        <dbReference type="Proteomes" id="UP000216188"/>
    </source>
</evidence>
<organism evidence="2 3">
    <name type="scientific">Brucella pseudogrignonensis</name>
    <dbReference type="NCBI Taxonomy" id="419475"/>
    <lineage>
        <taxon>Bacteria</taxon>
        <taxon>Pseudomonadati</taxon>
        <taxon>Pseudomonadota</taxon>
        <taxon>Alphaproteobacteria</taxon>
        <taxon>Hyphomicrobiales</taxon>
        <taxon>Brucellaceae</taxon>
        <taxon>Brucella/Ochrobactrum group</taxon>
        <taxon>Brucella</taxon>
    </lineage>
</organism>
<dbReference type="CDD" id="cd03809">
    <property type="entry name" value="GT4_MtfB-like"/>
    <property type="match status" value="1"/>
</dbReference>
<gene>
    <name evidence="2" type="ORF">CEV34_4663</name>
</gene>
<evidence type="ECO:0000313" key="2">
    <source>
        <dbReference type="EMBL" id="OYR21862.1"/>
    </source>
</evidence>
<evidence type="ECO:0000259" key="1">
    <source>
        <dbReference type="Pfam" id="PF00534"/>
    </source>
</evidence>
<dbReference type="RefSeq" id="WP_094544514.1">
    <property type="nucleotide sequence ID" value="NZ_JBHEEM010000009.1"/>
</dbReference>
<dbReference type="SUPFAM" id="SSF53756">
    <property type="entry name" value="UDP-Glycosyltransferase/glycogen phosphorylase"/>
    <property type="match status" value="3"/>
</dbReference>
<dbReference type="CDD" id="cd03801">
    <property type="entry name" value="GT4_PimA-like"/>
    <property type="match status" value="1"/>
</dbReference>